<dbReference type="InterPro" id="IPR000160">
    <property type="entry name" value="GGDEF_dom"/>
</dbReference>
<dbReference type="InterPro" id="IPR035965">
    <property type="entry name" value="PAS-like_dom_sf"/>
</dbReference>
<dbReference type="SMART" id="SM00267">
    <property type="entry name" value="GGDEF"/>
    <property type="match status" value="1"/>
</dbReference>
<dbReference type="SUPFAM" id="SSF55073">
    <property type="entry name" value="Nucleotide cyclase"/>
    <property type="match status" value="1"/>
</dbReference>
<dbReference type="InterPro" id="IPR035919">
    <property type="entry name" value="EAL_sf"/>
</dbReference>
<dbReference type="PANTHER" id="PTHR44757:SF2">
    <property type="entry name" value="BIOFILM ARCHITECTURE MAINTENANCE PROTEIN MBAA"/>
    <property type="match status" value="1"/>
</dbReference>
<dbReference type="SUPFAM" id="SSF141868">
    <property type="entry name" value="EAL domain-like"/>
    <property type="match status" value="1"/>
</dbReference>
<feature type="domain" description="PAS" evidence="1">
    <location>
        <begin position="59"/>
        <end position="128"/>
    </location>
</feature>
<protein>
    <submittedName>
        <fullName evidence="5">Diguanylate cyclase (GGDEF)-like protein/PAS domain S-box-containing protein</fullName>
    </submittedName>
</protein>
<dbReference type="Gene3D" id="3.20.20.450">
    <property type="entry name" value="EAL domain"/>
    <property type="match status" value="1"/>
</dbReference>
<dbReference type="NCBIfam" id="TIGR00229">
    <property type="entry name" value="sensory_box"/>
    <property type="match status" value="1"/>
</dbReference>
<dbReference type="CDD" id="cd01948">
    <property type="entry name" value="EAL"/>
    <property type="match status" value="1"/>
</dbReference>
<comment type="caution">
    <text evidence="5">The sequence shown here is derived from an EMBL/GenBank/DDBJ whole genome shotgun (WGS) entry which is preliminary data.</text>
</comment>
<dbReference type="CDD" id="cd00130">
    <property type="entry name" value="PAS"/>
    <property type="match status" value="1"/>
</dbReference>
<dbReference type="InterPro" id="IPR001610">
    <property type="entry name" value="PAC"/>
</dbReference>
<sequence>MSHTPPASALPQPSSQETAATLAALEQSLLDPGLPASARAVIERARDALLALAEEARTAHQNYRSLFDAVPDPVSIIAWDGTVLDLNKAGMAAYRRPPEEIVGQPIHVLNPELPRDHMAPVHDALSRGDTYVVDVTNMRGDGTRFPVEVHSAAFQHEGERCIVAVARDLSGRRDAELRYRELMETLDRGILVRNAEQRIVYANPAAIRMFEVEPGLSLDEELRPERWKVYDENGHELSESQLPSIRALHTGVVSASTVLGFYNCRLRRLRWMSVTSVPQFAAGSDRPHQVLSLFTDVTELKRDSALFDRAQALAHIGGWEWDTGRDHLYLTAEARHILGAHPAPETVEEMLACLLDPDRHRLRVAFDQAVSFGRSFDLELQGQQMEGPTFWVRVIGEAEPGNPIGSRITGTLQDITERRRSDESLRVQARSDPLTGLLNRDAVLHELEIRLDDPRRSTLAVLYIDLDRFKVVNDVLGHAAGDRLLASAARRIQRAVGSEGLIARFGGDEFLVVCDCGEQPQRPEQLADAILDIFADSFRMDGEEFSITASIGIAQSPIDGLRSQQLIQSADVAMYDSKRRGRNGWQSFTPELAEQQLHRLQLETHLRRAVGNEEFHLVYQPQVRLTDGAVVSAEALIRWSNQSLGEMRPSRFIDHAETTGDIVGIGGWVLREACKQMRRWRDDGLDIDRVAVNVSYRQFLGEDLASSVAAALSESGLPGHALELEFTERVLIEDVPDTLRTFAILRDLGVVLTIDDFGEGYSALNYLRRLPIHGLKLSQLFVQGVPHNQSDVAVCQAVTGIARSLGLGLVAEGVETEQQRRFLLDLGVEIGQGFLFSAGLLPEAFHQYCLAPTPTKGPSIPAML</sequence>
<dbReference type="Pfam" id="PF00990">
    <property type="entry name" value="GGDEF"/>
    <property type="match status" value="1"/>
</dbReference>
<gene>
    <name evidence="5" type="ORF">J2X06_003349</name>
</gene>
<dbReference type="EMBL" id="JAVDVY010000003">
    <property type="protein sequence ID" value="MDR7136131.1"/>
    <property type="molecule type" value="Genomic_DNA"/>
</dbReference>
<dbReference type="InterPro" id="IPR001633">
    <property type="entry name" value="EAL_dom"/>
</dbReference>
<dbReference type="Pfam" id="PF13188">
    <property type="entry name" value="PAS_8"/>
    <property type="match status" value="1"/>
</dbReference>
<dbReference type="PROSITE" id="PS50887">
    <property type="entry name" value="GGDEF"/>
    <property type="match status" value="1"/>
</dbReference>
<dbReference type="PROSITE" id="PS50883">
    <property type="entry name" value="EAL"/>
    <property type="match status" value="1"/>
</dbReference>
<evidence type="ECO:0000259" key="1">
    <source>
        <dbReference type="PROSITE" id="PS50112"/>
    </source>
</evidence>
<organism evidence="5 6">
    <name type="scientific">Lysobacter niastensis</name>
    <dbReference type="NCBI Taxonomy" id="380629"/>
    <lineage>
        <taxon>Bacteria</taxon>
        <taxon>Pseudomonadati</taxon>
        <taxon>Pseudomonadota</taxon>
        <taxon>Gammaproteobacteria</taxon>
        <taxon>Lysobacterales</taxon>
        <taxon>Lysobacteraceae</taxon>
        <taxon>Lysobacter</taxon>
    </lineage>
</organism>
<dbReference type="NCBIfam" id="TIGR00254">
    <property type="entry name" value="GGDEF"/>
    <property type="match status" value="1"/>
</dbReference>
<evidence type="ECO:0000259" key="4">
    <source>
        <dbReference type="PROSITE" id="PS50887"/>
    </source>
</evidence>
<keyword evidence="6" id="KW-1185">Reference proteome</keyword>
<evidence type="ECO:0000259" key="2">
    <source>
        <dbReference type="PROSITE" id="PS50113"/>
    </source>
</evidence>
<dbReference type="Pfam" id="PF00563">
    <property type="entry name" value="EAL"/>
    <property type="match status" value="1"/>
</dbReference>
<dbReference type="InterPro" id="IPR000700">
    <property type="entry name" value="PAS-assoc_C"/>
</dbReference>
<feature type="domain" description="EAL" evidence="3">
    <location>
        <begin position="599"/>
        <end position="853"/>
    </location>
</feature>
<feature type="domain" description="PAC" evidence="2">
    <location>
        <begin position="376"/>
        <end position="427"/>
    </location>
</feature>
<dbReference type="RefSeq" id="WP_310064345.1">
    <property type="nucleotide sequence ID" value="NZ_JAVDVY010000003.1"/>
</dbReference>
<dbReference type="Gene3D" id="3.30.450.20">
    <property type="entry name" value="PAS domain"/>
    <property type="match status" value="3"/>
</dbReference>
<dbReference type="Gene3D" id="3.30.70.270">
    <property type="match status" value="1"/>
</dbReference>
<dbReference type="InterPro" id="IPR052155">
    <property type="entry name" value="Biofilm_reg_signaling"/>
</dbReference>
<dbReference type="SMART" id="SM00086">
    <property type="entry name" value="PAC"/>
    <property type="match status" value="3"/>
</dbReference>
<reference evidence="5 6" key="1">
    <citation type="submission" date="2023-07" db="EMBL/GenBank/DDBJ databases">
        <title>Sorghum-associated microbial communities from plants grown in Nebraska, USA.</title>
        <authorList>
            <person name="Schachtman D."/>
        </authorList>
    </citation>
    <scope>NUCLEOTIDE SEQUENCE [LARGE SCALE GENOMIC DNA]</scope>
    <source>
        <strain evidence="5 6">BE198</strain>
    </source>
</reference>
<name>A0ABU1WEU9_9GAMM</name>
<feature type="domain" description="GGDEF" evidence="4">
    <location>
        <begin position="457"/>
        <end position="590"/>
    </location>
</feature>
<accession>A0ABU1WEU9</accession>
<dbReference type="SUPFAM" id="SSF55785">
    <property type="entry name" value="PYP-like sensor domain (PAS domain)"/>
    <property type="match status" value="3"/>
</dbReference>
<evidence type="ECO:0000313" key="5">
    <source>
        <dbReference type="EMBL" id="MDR7136131.1"/>
    </source>
</evidence>
<feature type="domain" description="PAS" evidence="1">
    <location>
        <begin position="175"/>
        <end position="210"/>
    </location>
</feature>
<dbReference type="CDD" id="cd01949">
    <property type="entry name" value="GGDEF"/>
    <property type="match status" value="1"/>
</dbReference>
<dbReference type="InterPro" id="IPR043128">
    <property type="entry name" value="Rev_trsase/Diguanyl_cyclase"/>
</dbReference>
<dbReference type="SMART" id="SM00091">
    <property type="entry name" value="PAS"/>
    <property type="match status" value="3"/>
</dbReference>
<dbReference type="PROSITE" id="PS50113">
    <property type="entry name" value="PAC"/>
    <property type="match status" value="1"/>
</dbReference>
<dbReference type="Proteomes" id="UP001251524">
    <property type="component" value="Unassembled WGS sequence"/>
</dbReference>
<dbReference type="SMART" id="SM00052">
    <property type="entry name" value="EAL"/>
    <property type="match status" value="1"/>
</dbReference>
<evidence type="ECO:0000313" key="6">
    <source>
        <dbReference type="Proteomes" id="UP001251524"/>
    </source>
</evidence>
<dbReference type="Pfam" id="PF13426">
    <property type="entry name" value="PAS_9"/>
    <property type="match status" value="1"/>
</dbReference>
<evidence type="ECO:0000259" key="3">
    <source>
        <dbReference type="PROSITE" id="PS50883"/>
    </source>
</evidence>
<proteinExistence type="predicted"/>
<dbReference type="InterPro" id="IPR029787">
    <property type="entry name" value="Nucleotide_cyclase"/>
</dbReference>
<dbReference type="InterPro" id="IPR000014">
    <property type="entry name" value="PAS"/>
</dbReference>
<dbReference type="PROSITE" id="PS50112">
    <property type="entry name" value="PAS"/>
    <property type="match status" value="2"/>
</dbReference>
<dbReference type="PANTHER" id="PTHR44757">
    <property type="entry name" value="DIGUANYLATE CYCLASE DGCP"/>
    <property type="match status" value="1"/>
</dbReference>